<evidence type="ECO:0000313" key="13">
    <source>
        <dbReference type="RefSeq" id="XP_022105403.1"/>
    </source>
</evidence>
<keyword evidence="2" id="KW-0489">Methyltransferase</keyword>
<dbReference type="GO" id="GO:0005654">
    <property type="term" value="C:nucleoplasm"/>
    <property type="evidence" value="ECO:0007669"/>
    <property type="project" value="TreeGrafter"/>
</dbReference>
<dbReference type="GO" id="GO:0000049">
    <property type="term" value="F:tRNA binding"/>
    <property type="evidence" value="ECO:0007669"/>
    <property type="project" value="TreeGrafter"/>
</dbReference>
<dbReference type="PANTHER" id="PTHR13563">
    <property type="entry name" value="TRNA (GUANINE-9-) METHYLTRANSFERASE"/>
    <property type="match status" value="1"/>
</dbReference>
<dbReference type="Proteomes" id="UP000694845">
    <property type="component" value="Unplaced"/>
</dbReference>
<dbReference type="KEGG" id="aplc:110987196"/>
<keyword evidence="7" id="KW-0175">Coiled coil</keyword>
<accession>A0A8B7ZID0</accession>
<dbReference type="InterPro" id="IPR007356">
    <property type="entry name" value="tRNA_m1G_MeTrfase_euk"/>
</dbReference>
<keyword evidence="3" id="KW-0808">Transferase</keyword>
<dbReference type="RefSeq" id="XP_022105403.1">
    <property type="nucleotide sequence ID" value="XM_022249711.1"/>
</dbReference>
<sequence length="511" mass="59086">MFLLLWSRRGFMRPTNLFFGRSPKRVDSHLPVLAKKVNLSRQNCLRSMSQQLNKSQLGKHPCRLSQLADCSKTHVCRCSTLNHSELDDALRSRGATTTEDGEIKEKEDTDDGLARIKAAKLEIEVMQSSGSPVPDSINEFDLDYFSALTSKRSRKRFLAFLYKKQMQRLKDKEKRRLAREAKEAEAPKAEEDMDLPLKNRLFLQLQQQSVLQFDHWHLAAGMKFGPKLVYDFSYEEHMRRPEIISLVNQLMLGVSANKLARDPFDIHWMGLQEGSATMREIKRMLGESFNSVMVNITDKQVQDVFPMEDIVYLTADSPNIMRSYDPNKVYIIGALVDSHKILRGVSFAKAKRLDLAHARLPLDLFLKWSSGGKNLTLDQMIQILIELNTSGDWVKALNHVPVRKHTGLKSEQTLEQFDPKNHEQRTFEKSPPQEEVRFAFSRATHSRKWPVLEEPTLSHSKRRSSFSMRQRVRQIIDKEEDDPSNETVFSASGGYRYHQTSSNKDRQWFED</sequence>
<evidence type="ECO:0000256" key="8">
    <source>
        <dbReference type="ARBA" id="ARBA00023128"/>
    </source>
</evidence>
<evidence type="ECO:0000256" key="3">
    <source>
        <dbReference type="ARBA" id="ARBA00022679"/>
    </source>
</evidence>
<keyword evidence="6" id="KW-0809">Transit peptide</keyword>
<dbReference type="OMA" id="TATDRQH"/>
<dbReference type="InterPro" id="IPR025812">
    <property type="entry name" value="Trm10_C_MTase_dom"/>
</dbReference>
<dbReference type="PANTHER" id="PTHR13563:SF5">
    <property type="entry name" value="TRNA METHYLTRANSFERASE 10 HOMOLOG C"/>
    <property type="match status" value="1"/>
</dbReference>
<dbReference type="AlphaFoldDB" id="A0A8B7ZID0"/>
<reference evidence="13" key="1">
    <citation type="submission" date="2025-08" db="UniProtKB">
        <authorList>
            <consortium name="RefSeq"/>
        </authorList>
    </citation>
    <scope>IDENTIFICATION</scope>
</reference>
<evidence type="ECO:0000256" key="6">
    <source>
        <dbReference type="ARBA" id="ARBA00022946"/>
    </source>
</evidence>
<keyword evidence="12" id="KW-1185">Reference proteome</keyword>
<feature type="domain" description="SAM-dependent MTase TRM10-type" evidence="11">
    <location>
        <begin position="214"/>
        <end position="407"/>
    </location>
</feature>
<dbReference type="GO" id="GO:0005739">
    <property type="term" value="C:mitochondrion"/>
    <property type="evidence" value="ECO:0007669"/>
    <property type="project" value="UniProtKB-SubCell"/>
</dbReference>
<gene>
    <name evidence="13" type="primary">LOC110987196</name>
</gene>
<dbReference type="PROSITE" id="PS51675">
    <property type="entry name" value="SAM_MT_TRM10"/>
    <property type="match status" value="1"/>
</dbReference>
<evidence type="ECO:0000256" key="7">
    <source>
        <dbReference type="ARBA" id="ARBA00023054"/>
    </source>
</evidence>
<dbReference type="GO" id="GO:0008168">
    <property type="term" value="F:methyltransferase activity"/>
    <property type="evidence" value="ECO:0007669"/>
    <property type="project" value="UniProtKB-KW"/>
</dbReference>
<dbReference type="OrthoDB" id="9976048at2759"/>
<dbReference type="GO" id="GO:0070131">
    <property type="term" value="P:positive regulation of mitochondrial translation"/>
    <property type="evidence" value="ECO:0007669"/>
    <property type="project" value="TreeGrafter"/>
</dbReference>
<dbReference type="CDD" id="cd18102">
    <property type="entry name" value="Trm10_MRRP1"/>
    <property type="match status" value="1"/>
</dbReference>
<dbReference type="GeneID" id="110987196"/>
<dbReference type="InterPro" id="IPR038459">
    <property type="entry name" value="MT_TRM10-typ_sf"/>
</dbReference>
<dbReference type="Gene3D" id="3.40.1280.30">
    <property type="match status" value="1"/>
</dbReference>
<evidence type="ECO:0000313" key="12">
    <source>
        <dbReference type="Proteomes" id="UP000694845"/>
    </source>
</evidence>
<evidence type="ECO:0000256" key="9">
    <source>
        <dbReference type="ARBA" id="ARBA00029803"/>
    </source>
</evidence>
<evidence type="ECO:0000256" key="5">
    <source>
        <dbReference type="ARBA" id="ARBA00022694"/>
    </source>
</evidence>
<evidence type="ECO:0000256" key="2">
    <source>
        <dbReference type="ARBA" id="ARBA00022603"/>
    </source>
</evidence>
<evidence type="ECO:0000259" key="11">
    <source>
        <dbReference type="PROSITE" id="PS51675"/>
    </source>
</evidence>
<proteinExistence type="predicted"/>
<keyword evidence="5" id="KW-0819">tRNA processing</keyword>
<organism evidence="12 13">
    <name type="scientific">Acanthaster planci</name>
    <name type="common">Crown-of-thorns starfish</name>
    <dbReference type="NCBI Taxonomy" id="133434"/>
    <lineage>
        <taxon>Eukaryota</taxon>
        <taxon>Metazoa</taxon>
        <taxon>Echinodermata</taxon>
        <taxon>Eleutherozoa</taxon>
        <taxon>Asterozoa</taxon>
        <taxon>Asteroidea</taxon>
        <taxon>Valvatacea</taxon>
        <taxon>Valvatida</taxon>
        <taxon>Acanthasteridae</taxon>
        <taxon>Acanthaster</taxon>
    </lineage>
</organism>
<dbReference type="GO" id="GO:0032259">
    <property type="term" value="P:methylation"/>
    <property type="evidence" value="ECO:0007669"/>
    <property type="project" value="UniProtKB-KW"/>
</dbReference>
<comment type="subcellular location">
    <subcellularLocation>
        <location evidence="1">Mitochondrion</location>
    </subcellularLocation>
</comment>
<evidence type="ECO:0000256" key="4">
    <source>
        <dbReference type="ARBA" id="ARBA00022691"/>
    </source>
</evidence>
<name>A0A8B7ZID0_ACAPL</name>
<dbReference type="InterPro" id="IPR028564">
    <property type="entry name" value="MT_TRM10-typ"/>
</dbReference>
<protein>
    <recommendedName>
        <fullName evidence="9">RNA (guanine-9-)-methyltransferase domain-containing protein 1</fullName>
    </recommendedName>
</protein>
<dbReference type="CTD" id="54931"/>
<keyword evidence="8" id="KW-0496">Mitochondrion</keyword>
<evidence type="ECO:0000256" key="10">
    <source>
        <dbReference type="SAM" id="MobiDB-lite"/>
    </source>
</evidence>
<evidence type="ECO:0000256" key="1">
    <source>
        <dbReference type="ARBA" id="ARBA00004173"/>
    </source>
</evidence>
<keyword evidence="4" id="KW-0949">S-adenosyl-L-methionine</keyword>
<feature type="region of interest" description="Disordered" evidence="10">
    <location>
        <begin position="460"/>
        <end position="511"/>
    </location>
</feature>
<dbReference type="GO" id="GO:0097745">
    <property type="term" value="P:mitochondrial tRNA 5'-end processing"/>
    <property type="evidence" value="ECO:0007669"/>
    <property type="project" value="TreeGrafter"/>
</dbReference>